<accession>A0A9W7X378</accession>
<reference evidence="2" key="1">
    <citation type="submission" date="2021-02" db="EMBL/GenBank/DDBJ databases">
        <title>Comparative genomics reveals that relaxation of natural selection precedes convergent phenotypic evolution of cavefish.</title>
        <authorList>
            <person name="Peng Z."/>
        </authorList>
    </citation>
    <scope>NUCLEOTIDE SEQUENCE</scope>
    <source>
        <tissue evidence="2">Muscle</tissue>
    </source>
</reference>
<evidence type="ECO:0000256" key="1">
    <source>
        <dbReference type="SAM" id="MobiDB-lite"/>
    </source>
</evidence>
<feature type="region of interest" description="Disordered" evidence="1">
    <location>
        <begin position="237"/>
        <end position="256"/>
    </location>
</feature>
<organism evidence="2 3">
    <name type="scientific">Triplophysa rosa</name>
    <name type="common">Cave loach</name>
    <dbReference type="NCBI Taxonomy" id="992332"/>
    <lineage>
        <taxon>Eukaryota</taxon>
        <taxon>Metazoa</taxon>
        <taxon>Chordata</taxon>
        <taxon>Craniata</taxon>
        <taxon>Vertebrata</taxon>
        <taxon>Euteleostomi</taxon>
        <taxon>Actinopterygii</taxon>
        <taxon>Neopterygii</taxon>
        <taxon>Teleostei</taxon>
        <taxon>Ostariophysi</taxon>
        <taxon>Cypriniformes</taxon>
        <taxon>Nemacheilidae</taxon>
        <taxon>Triplophysa</taxon>
    </lineage>
</organism>
<feature type="compositionally biased region" description="Acidic residues" evidence="1">
    <location>
        <begin position="239"/>
        <end position="256"/>
    </location>
</feature>
<evidence type="ECO:0000313" key="2">
    <source>
        <dbReference type="EMBL" id="KAI7813735.1"/>
    </source>
</evidence>
<keyword evidence="3" id="KW-1185">Reference proteome</keyword>
<gene>
    <name evidence="2" type="ORF">IRJ41_024482</name>
</gene>
<protein>
    <submittedName>
        <fullName evidence="2">Uncharacterized protein</fullName>
    </submittedName>
</protein>
<dbReference type="EMBL" id="JAFHDT010000002">
    <property type="protein sequence ID" value="KAI7813735.1"/>
    <property type="molecule type" value="Genomic_DNA"/>
</dbReference>
<dbReference type="PANTHER" id="PTHR33504">
    <property type="entry name" value="NADH DEHYDROGENASE (UBIQUINONE) 1 BETA SUBCOMPLEX, 4"/>
    <property type="match status" value="1"/>
</dbReference>
<dbReference type="Proteomes" id="UP001059041">
    <property type="component" value="Linkage Group LG2"/>
</dbReference>
<proteinExistence type="predicted"/>
<dbReference type="AlphaFoldDB" id="A0A9W7X378"/>
<dbReference type="PANTHER" id="PTHR33504:SF1">
    <property type="entry name" value="FAMILY WITH SEQUENCE SIMILARITY 90, MEMBER A1B"/>
    <property type="match status" value="1"/>
</dbReference>
<feature type="non-terminal residue" evidence="2">
    <location>
        <position position="279"/>
    </location>
</feature>
<dbReference type="PROSITE" id="PS50096">
    <property type="entry name" value="IQ"/>
    <property type="match status" value="1"/>
</dbReference>
<evidence type="ECO:0000313" key="3">
    <source>
        <dbReference type="Proteomes" id="UP001059041"/>
    </source>
</evidence>
<sequence>EMYENCARRIQSYWRSHRNRRLFKLLVNTVRSAERCLTPAALRQLSPREAELLKDPGLKYRLRFRQVDFTLVFAGPHFPPSVVFKIFHIGVGGHYLSGKQLFTPSNQYSSHLDELPACLGGRENGWRFLSREVLSRNIRRENIKSETTGSVVAHLKKGLAWGHLTLSHFSRQQLSQRCLPASSRRSARVKNTAARKRRLYRERVLEEERHLDNMNNNNTDKQKSTAEKYDIKIVLPSAETEDYDDGSSESEWEEEAEKLCNWSKQLNLDDIDALERVDG</sequence>
<comment type="caution">
    <text evidence="2">The sequence shown here is derived from an EMBL/GenBank/DDBJ whole genome shotgun (WGS) entry which is preliminary data.</text>
</comment>
<name>A0A9W7X378_TRIRA</name>